<feature type="active site" description="Nucleophile; methyl group acceptor" evidence="9">
    <location>
        <position position="123"/>
    </location>
</feature>
<dbReference type="KEGG" id="cli:Clim_1435"/>
<dbReference type="GO" id="GO:0006307">
    <property type="term" value="P:DNA alkylation repair"/>
    <property type="evidence" value="ECO:0007669"/>
    <property type="project" value="UniProtKB-UniRule"/>
</dbReference>
<dbReference type="SUPFAM" id="SSF46767">
    <property type="entry name" value="Methylated DNA-protein cysteine methyltransferase, C-terminal domain"/>
    <property type="match status" value="1"/>
</dbReference>
<dbReference type="GO" id="GO:0003908">
    <property type="term" value="F:methylated-DNA-[protein]-cysteine S-methyltransferase activity"/>
    <property type="evidence" value="ECO:0007669"/>
    <property type="project" value="UniProtKB-UniRule"/>
</dbReference>
<organism evidence="12 13">
    <name type="scientific">Chlorobium limicola (strain DSM 245 / NBRC 103803 / 6330)</name>
    <dbReference type="NCBI Taxonomy" id="290315"/>
    <lineage>
        <taxon>Bacteria</taxon>
        <taxon>Pseudomonadati</taxon>
        <taxon>Chlorobiota</taxon>
        <taxon>Chlorobiia</taxon>
        <taxon>Chlorobiales</taxon>
        <taxon>Chlorobiaceae</taxon>
        <taxon>Chlorobium/Pelodictyon group</taxon>
        <taxon>Chlorobium</taxon>
    </lineage>
</organism>
<dbReference type="EC" id="2.1.1.63" evidence="9"/>
<dbReference type="AlphaFoldDB" id="B3ED70"/>
<comment type="catalytic activity">
    <reaction evidence="8 9">
        <text>a 6-O-methyl-2'-deoxyguanosine in DNA + L-cysteinyl-[protein] = S-methyl-L-cysteinyl-[protein] + a 2'-deoxyguanosine in DNA</text>
        <dbReference type="Rhea" id="RHEA:24000"/>
        <dbReference type="Rhea" id="RHEA-COMP:10131"/>
        <dbReference type="Rhea" id="RHEA-COMP:10132"/>
        <dbReference type="Rhea" id="RHEA-COMP:11367"/>
        <dbReference type="Rhea" id="RHEA-COMP:11368"/>
        <dbReference type="ChEBI" id="CHEBI:29950"/>
        <dbReference type="ChEBI" id="CHEBI:82612"/>
        <dbReference type="ChEBI" id="CHEBI:85445"/>
        <dbReference type="ChEBI" id="CHEBI:85448"/>
        <dbReference type="EC" id="2.1.1.63"/>
    </reaction>
</comment>
<evidence type="ECO:0000313" key="12">
    <source>
        <dbReference type="EMBL" id="ACD90495.1"/>
    </source>
</evidence>
<dbReference type="InterPro" id="IPR036388">
    <property type="entry name" value="WH-like_DNA-bd_sf"/>
</dbReference>
<evidence type="ECO:0000259" key="11">
    <source>
        <dbReference type="Pfam" id="PF02870"/>
    </source>
</evidence>
<evidence type="ECO:0000256" key="8">
    <source>
        <dbReference type="ARBA" id="ARBA00049348"/>
    </source>
</evidence>
<dbReference type="EMBL" id="CP001097">
    <property type="protein sequence ID" value="ACD90495.1"/>
    <property type="molecule type" value="Genomic_DNA"/>
</dbReference>
<keyword evidence="4 9" id="KW-0489">Methyltransferase</keyword>
<dbReference type="PROSITE" id="PS00374">
    <property type="entry name" value="MGMT"/>
    <property type="match status" value="1"/>
</dbReference>
<dbReference type="SUPFAM" id="SSF53155">
    <property type="entry name" value="Methylated DNA-protein cysteine methyltransferase domain"/>
    <property type="match status" value="1"/>
</dbReference>
<keyword evidence="3 9" id="KW-0963">Cytoplasm</keyword>
<comment type="subcellular location">
    <subcellularLocation>
        <location evidence="9">Cytoplasm</location>
    </subcellularLocation>
</comment>
<evidence type="ECO:0000256" key="2">
    <source>
        <dbReference type="ARBA" id="ARBA00008711"/>
    </source>
</evidence>
<dbReference type="InterPro" id="IPR008332">
    <property type="entry name" value="MethylG_MeTrfase_N"/>
</dbReference>
<comment type="similarity">
    <text evidence="2 9">Belongs to the MGMT family.</text>
</comment>
<comment type="miscellaneous">
    <text evidence="9">This enzyme catalyzes only one turnover and therefore is not strictly catalytic. According to one definition, an enzyme is a biocatalyst that acts repeatedly and over many reaction cycles.</text>
</comment>
<dbReference type="Gene3D" id="1.10.10.10">
    <property type="entry name" value="Winged helix-like DNA-binding domain superfamily/Winged helix DNA-binding domain"/>
    <property type="match status" value="1"/>
</dbReference>
<dbReference type="PANTHER" id="PTHR10815:SF5">
    <property type="entry name" value="METHYLATED-DNA--PROTEIN-CYSTEINE METHYLTRANSFERASE"/>
    <property type="match status" value="1"/>
</dbReference>
<dbReference type="Proteomes" id="UP000008841">
    <property type="component" value="Chromosome"/>
</dbReference>
<dbReference type="NCBIfam" id="TIGR00589">
    <property type="entry name" value="ogt"/>
    <property type="match status" value="1"/>
</dbReference>
<reference evidence="12 13" key="1">
    <citation type="submission" date="2008-05" db="EMBL/GenBank/DDBJ databases">
        <title>Complete sequence of Chlorobium limicola DSM 245.</title>
        <authorList>
            <consortium name="US DOE Joint Genome Institute"/>
            <person name="Lucas S."/>
            <person name="Copeland A."/>
            <person name="Lapidus A."/>
            <person name="Glavina del Rio T."/>
            <person name="Dalin E."/>
            <person name="Tice H."/>
            <person name="Bruce D."/>
            <person name="Goodwin L."/>
            <person name="Pitluck S."/>
            <person name="Schmutz J."/>
            <person name="Larimer F."/>
            <person name="Land M."/>
            <person name="Hauser L."/>
            <person name="Kyrpides N."/>
            <person name="Ovchinnikova G."/>
            <person name="Zhao F."/>
            <person name="Li T."/>
            <person name="Liu Z."/>
            <person name="Overmann J."/>
            <person name="Bryant D.A."/>
            <person name="Richardson P."/>
        </authorList>
    </citation>
    <scope>NUCLEOTIDE SEQUENCE [LARGE SCALE GENOMIC DNA]</scope>
    <source>
        <strain evidence="13">DSM 245 / NBRC 103803 / 6330</strain>
    </source>
</reference>
<sequence length="157" mass="17628">MIISFQQTPIGRIGITEYEGAITNLCFEHYPVPDGARPGDTVLLRDAFRQLQAYFQGDLRVFDLPLDPRGTPFMNEVWRHVAAVPFGRTASYRDIAMAAGNLKAVRAVGMANRRNPLPVFIPCHRIIGSDGKLTGYRGGLPLKLRLLDHERCVFFRS</sequence>
<dbReference type="InterPro" id="IPR014048">
    <property type="entry name" value="MethylDNA_cys_MeTrfase_DNA-bd"/>
</dbReference>
<dbReference type="HOGENOM" id="CLU_000445_52_2_10"/>
<dbReference type="Pfam" id="PF02870">
    <property type="entry name" value="Methyltransf_1N"/>
    <property type="match status" value="1"/>
</dbReference>
<dbReference type="PANTHER" id="PTHR10815">
    <property type="entry name" value="METHYLATED-DNA--PROTEIN-CYSTEINE METHYLTRANSFERASE"/>
    <property type="match status" value="1"/>
</dbReference>
<accession>B3ED70</accession>
<evidence type="ECO:0000256" key="6">
    <source>
        <dbReference type="ARBA" id="ARBA00022763"/>
    </source>
</evidence>
<dbReference type="eggNOG" id="COG0350">
    <property type="taxonomic scope" value="Bacteria"/>
</dbReference>
<dbReference type="InterPro" id="IPR023546">
    <property type="entry name" value="MGMT"/>
</dbReference>
<dbReference type="STRING" id="290315.Clim_1435"/>
<feature type="domain" description="Methylated-DNA-[protein]-cysteine S-methyltransferase DNA binding" evidence="10">
    <location>
        <begin position="72"/>
        <end position="151"/>
    </location>
</feature>
<evidence type="ECO:0000256" key="1">
    <source>
        <dbReference type="ARBA" id="ARBA00001286"/>
    </source>
</evidence>
<dbReference type="InterPro" id="IPR036631">
    <property type="entry name" value="MGMT_N_sf"/>
</dbReference>
<dbReference type="OrthoDB" id="9802228at2"/>
<feature type="domain" description="Methylguanine DNA methyltransferase ribonuclease-like" evidence="11">
    <location>
        <begin position="4"/>
        <end position="68"/>
    </location>
</feature>
<keyword evidence="7 9" id="KW-0234">DNA repair</keyword>
<keyword evidence="5 9" id="KW-0808">Transferase</keyword>
<protein>
    <recommendedName>
        <fullName evidence="9">Methylated-DNA--protein-cysteine methyltransferase</fullName>
        <ecNumber evidence="9">2.1.1.63</ecNumber>
    </recommendedName>
    <alternativeName>
        <fullName evidence="9">6-O-methylguanine-DNA methyltransferase</fullName>
        <shortName evidence="9">MGMT</shortName>
    </alternativeName>
    <alternativeName>
        <fullName evidence="9">O-6-methylguanine-DNA-alkyltransferase</fullName>
    </alternativeName>
</protein>
<dbReference type="GO" id="GO:0005737">
    <property type="term" value="C:cytoplasm"/>
    <property type="evidence" value="ECO:0007669"/>
    <property type="project" value="UniProtKB-SubCell"/>
</dbReference>
<evidence type="ECO:0000313" key="13">
    <source>
        <dbReference type="Proteomes" id="UP000008841"/>
    </source>
</evidence>
<dbReference type="Gene3D" id="3.30.160.70">
    <property type="entry name" value="Methylated DNA-protein cysteine methyltransferase domain"/>
    <property type="match status" value="1"/>
</dbReference>
<dbReference type="FunFam" id="1.10.10.10:FF:000214">
    <property type="entry name" value="Methylated-DNA--protein-cysteine methyltransferase"/>
    <property type="match status" value="1"/>
</dbReference>
<evidence type="ECO:0000256" key="3">
    <source>
        <dbReference type="ARBA" id="ARBA00022490"/>
    </source>
</evidence>
<name>B3ED70_CHLL2</name>
<comment type="catalytic activity">
    <reaction evidence="1 9">
        <text>a 4-O-methyl-thymidine in DNA + L-cysteinyl-[protein] = a thymidine in DNA + S-methyl-L-cysteinyl-[protein]</text>
        <dbReference type="Rhea" id="RHEA:53428"/>
        <dbReference type="Rhea" id="RHEA-COMP:10131"/>
        <dbReference type="Rhea" id="RHEA-COMP:10132"/>
        <dbReference type="Rhea" id="RHEA-COMP:13555"/>
        <dbReference type="Rhea" id="RHEA-COMP:13556"/>
        <dbReference type="ChEBI" id="CHEBI:29950"/>
        <dbReference type="ChEBI" id="CHEBI:82612"/>
        <dbReference type="ChEBI" id="CHEBI:137386"/>
        <dbReference type="ChEBI" id="CHEBI:137387"/>
        <dbReference type="EC" id="2.1.1.63"/>
    </reaction>
</comment>
<dbReference type="InterPro" id="IPR036217">
    <property type="entry name" value="MethylDNA_cys_MeTrfase_DNAb"/>
</dbReference>
<comment type="function">
    <text evidence="9">Involved in the cellular defense against the biological effects of O6-methylguanine (O6-MeG) and O4-methylthymine (O4-MeT) in DNA. Repairs the methylated nucleobase in DNA by stoichiometrically transferring the methyl group to a cysteine residue in the enzyme. This is a suicide reaction: the enzyme is irreversibly inactivated.</text>
</comment>
<dbReference type="GO" id="GO:0032259">
    <property type="term" value="P:methylation"/>
    <property type="evidence" value="ECO:0007669"/>
    <property type="project" value="UniProtKB-KW"/>
</dbReference>
<gene>
    <name evidence="12" type="ordered locus">Clim_1435</name>
</gene>
<dbReference type="CDD" id="cd06445">
    <property type="entry name" value="ATase"/>
    <property type="match status" value="1"/>
</dbReference>
<evidence type="ECO:0000256" key="9">
    <source>
        <dbReference type="HAMAP-Rule" id="MF_00772"/>
    </source>
</evidence>
<dbReference type="InterPro" id="IPR001497">
    <property type="entry name" value="MethylDNA_cys_MeTrfase_AS"/>
</dbReference>
<evidence type="ECO:0000259" key="10">
    <source>
        <dbReference type="Pfam" id="PF01035"/>
    </source>
</evidence>
<evidence type="ECO:0000256" key="4">
    <source>
        <dbReference type="ARBA" id="ARBA00022603"/>
    </source>
</evidence>
<evidence type="ECO:0000256" key="5">
    <source>
        <dbReference type="ARBA" id="ARBA00022679"/>
    </source>
</evidence>
<dbReference type="Pfam" id="PF01035">
    <property type="entry name" value="DNA_binding_1"/>
    <property type="match status" value="1"/>
</dbReference>
<evidence type="ECO:0000256" key="7">
    <source>
        <dbReference type="ARBA" id="ARBA00023204"/>
    </source>
</evidence>
<dbReference type="HAMAP" id="MF_00772">
    <property type="entry name" value="OGT"/>
    <property type="match status" value="1"/>
</dbReference>
<keyword evidence="6 9" id="KW-0227">DNA damage</keyword>
<dbReference type="RefSeq" id="WP_012466372.1">
    <property type="nucleotide sequence ID" value="NC_010803.1"/>
</dbReference>
<proteinExistence type="inferred from homology"/>